<keyword evidence="9 10" id="KW-0342">GTP-binding</keyword>
<dbReference type="EC" id="3.6.1.-" evidence="10"/>
<keyword evidence="4 10" id="KW-0699">rRNA-binding</keyword>
<evidence type="ECO:0000256" key="6">
    <source>
        <dbReference type="ARBA" id="ARBA00022801"/>
    </source>
</evidence>
<feature type="binding site" evidence="10">
    <location>
        <position position="277"/>
    </location>
    <ligand>
        <name>Zn(2+)</name>
        <dbReference type="ChEBI" id="CHEBI:29105"/>
    </ligand>
</feature>
<dbReference type="CDD" id="cd01854">
    <property type="entry name" value="YjeQ_EngC"/>
    <property type="match status" value="1"/>
</dbReference>
<dbReference type="HAMAP" id="MF_01820">
    <property type="entry name" value="GTPase_RsgA"/>
    <property type="match status" value="1"/>
</dbReference>
<evidence type="ECO:0000256" key="1">
    <source>
        <dbReference type="ARBA" id="ARBA00022490"/>
    </source>
</evidence>
<evidence type="ECO:0000256" key="2">
    <source>
        <dbReference type="ARBA" id="ARBA00022517"/>
    </source>
</evidence>
<keyword evidence="8 10" id="KW-0694">RNA-binding</keyword>
<keyword evidence="5 10" id="KW-0547">Nucleotide-binding</keyword>
<dbReference type="PANTHER" id="PTHR32120">
    <property type="entry name" value="SMALL RIBOSOMAL SUBUNIT BIOGENESIS GTPASE RSGA"/>
    <property type="match status" value="1"/>
</dbReference>
<evidence type="ECO:0000256" key="8">
    <source>
        <dbReference type="ARBA" id="ARBA00022884"/>
    </source>
</evidence>
<name>A0AAV5NDE3_9PROT</name>
<keyword evidence="6 10" id="KW-0378">Hydrolase</keyword>
<dbReference type="AlphaFoldDB" id="A0AAV5NDE3"/>
<evidence type="ECO:0000256" key="9">
    <source>
        <dbReference type="ARBA" id="ARBA00023134"/>
    </source>
</evidence>
<feature type="binding site" evidence="10">
    <location>
        <begin position="135"/>
        <end position="138"/>
    </location>
    <ligand>
        <name>GTP</name>
        <dbReference type="ChEBI" id="CHEBI:37565"/>
    </ligand>
</feature>
<evidence type="ECO:0000256" key="4">
    <source>
        <dbReference type="ARBA" id="ARBA00022730"/>
    </source>
</evidence>
<dbReference type="GO" id="GO:0046872">
    <property type="term" value="F:metal ion binding"/>
    <property type="evidence" value="ECO:0007669"/>
    <property type="project" value="UniProtKB-KW"/>
</dbReference>
<dbReference type="GO" id="GO:0019843">
    <property type="term" value="F:rRNA binding"/>
    <property type="evidence" value="ECO:0007669"/>
    <property type="project" value="UniProtKB-KW"/>
</dbReference>
<evidence type="ECO:0000313" key="15">
    <source>
        <dbReference type="Proteomes" id="UP001156614"/>
    </source>
</evidence>
<dbReference type="InterPro" id="IPR010914">
    <property type="entry name" value="RsgA_GTPase_dom"/>
</dbReference>
<comment type="subcellular location">
    <subcellularLocation>
        <location evidence="10">Cytoplasm</location>
    </subcellularLocation>
</comment>
<dbReference type="EMBL" id="BSNU01000001">
    <property type="protein sequence ID" value="GLQ61967.1"/>
    <property type="molecule type" value="Genomic_DNA"/>
</dbReference>
<keyword evidence="1 10" id="KW-0963">Cytoplasm</keyword>
<reference evidence="15" key="1">
    <citation type="journal article" date="2019" name="Int. J. Syst. Evol. Microbiol.">
        <title>The Global Catalogue of Microorganisms (GCM) 10K type strain sequencing project: providing services to taxonomists for standard genome sequencing and annotation.</title>
        <authorList>
            <consortium name="The Broad Institute Genomics Platform"/>
            <consortium name="The Broad Institute Genome Sequencing Center for Infectious Disease"/>
            <person name="Wu L."/>
            <person name="Ma J."/>
        </authorList>
    </citation>
    <scope>NUCLEOTIDE SEQUENCE [LARGE SCALE GENOMIC DNA]</scope>
    <source>
        <strain evidence="15">NBRC 3267</strain>
    </source>
</reference>
<keyword evidence="7 10" id="KW-0862">Zinc</keyword>
<feature type="domain" description="EngC GTPase" evidence="12">
    <location>
        <begin position="96"/>
        <end position="243"/>
    </location>
</feature>
<dbReference type="Pfam" id="PF03193">
    <property type="entry name" value="RsgA_GTPase"/>
    <property type="match status" value="1"/>
</dbReference>
<protein>
    <recommendedName>
        <fullName evidence="10">Small ribosomal subunit biogenesis GTPase RsgA</fullName>
        <ecNumber evidence="10">3.6.1.-</ecNumber>
    </recommendedName>
</protein>
<dbReference type="GO" id="GO:0005737">
    <property type="term" value="C:cytoplasm"/>
    <property type="evidence" value="ECO:0007669"/>
    <property type="project" value="UniProtKB-SubCell"/>
</dbReference>
<evidence type="ECO:0000259" key="13">
    <source>
        <dbReference type="PROSITE" id="PS51721"/>
    </source>
</evidence>
<feature type="binding site" evidence="10">
    <location>
        <position position="272"/>
    </location>
    <ligand>
        <name>Zn(2+)</name>
        <dbReference type="ChEBI" id="CHEBI:29105"/>
    </ligand>
</feature>
<evidence type="ECO:0000256" key="10">
    <source>
        <dbReference type="HAMAP-Rule" id="MF_01820"/>
    </source>
</evidence>
<dbReference type="Gene3D" id="1.10.40.50">
    <property type="entry name" value="Probable gtpase engc, domain 3"/>
    <property type="match status" value="1"/>
</dbReference>
<keyword evidence="2 10" id="KW-0690">Ribosome biogenesis</keyword>
<evidence type="ECO:0000256" key="7">
    <source>
        <dbReference type="ARBA" id="ARBA00022833"/>
    </source>
</evidence>
<comment type="function">
    <text evidence="10">One of several proteins that assist in the late maturation steps of the functional core of the 30S ribosomal subunit. Helps release RbfA from mature subunits. May play a role in the assembly of ribosomal proteins into the subunit. Circularly permuted GTPase that catalyzes slow GTP hydrolysis, GTPase activity is stimulated by the 30S ribosomal subunit.</text>
</comment>
<dbReference type="NCBIfam" id="TIGR00157">
    <property type="entry name" value="ribosome small subunit-dependent GTPase A"/>
    <property type="match status" value="1"/>
</dbReference>
<feature type="region of interest" description="Disordered" evidence="11">
    <location>
        <begin position="315"/>
        <end position="343"/>
    </location>
</feature>
<feature type="domain" description="CP-type G" evidence="13">
    <location>
        <begin position="87"/>
        <end position="245"/>
    </location>
</feature>
<dbReference type="Proteomes" id="UP001156614">
    <property type="component" value="Unassembled WGS sequence"/>
</dbReference>
<comment type="cofactor">
    <cofactor evidence="10">
        <name>Zn(2+)</name>
        <dbReference type="ChEBI" id="CHEBI:29105"/>
    </cofactor>
    <text evidence="10">Binds 1 zinc ion per subunit.</text>
</comment>
<evidence type="ECO:0000313" key="14">
    <source>
        <dbReference type="EMBL" id="GLQ61967.1"/>
    </source>
</evidence>
<dbReference type="GO" id="GO:0003924">
    <property type="term" value="F:GTPase activity"/>
    <property type="evidence" value="ECO:0007669"/>
    <property type="project" value="UniProtKB-UniRule"/>
</dbReference>
<dbReference type="PANTHER" id="PTHR32120:SF10">
    <property type="entry name" value="SMALL RIBOSOMAL SUBUNIT BIOGENESIS GTPASE RSGA"/>
    <property type="match status" value="1"/>
</dbReference>
<evidence type="ECO:0000256" key="3">
    <source>
        <dbReference type="ARBA" id="ARBA00022723"/>
    </source>
</evidence>
<dbReference type="GO" id="GO:0042274">
    <property type="term" value="P:ribosomal small subunit biogenesis"/>
    <property type="evidence" value="ECO:0007669"/>
    <property type="project" value="UniProtKB-UniRule"/>
</dbReference>
<comment type="similarity">
    <text evidence="10">Belongs to the TRAFAC class YlqF/YawG GTPase family. RsgA subfamily.</text>
</comment>
<dbReference type="PROSITE" id="PS51721">
    <property type="entry name" value="G_CP"/>
    <property type="match status" value="1"/>
</dbReference>
<dbReference type="Gene3D" id="3.40.50.300">
    <property type="entry name" value="P-loop containing nucleotide triphosphate hydrolases"/>
    <property type="match status" value="1"/>
</dbReference>
<keyword evidence="3 10" id="KW-0479">Metal-binding</keyword>
<dbReference type="RefSeq" id="WP_167386156.1">
    <property type="nucleotide sequence ID" value="NZ_BEWM01000004.1"/>
</dbReference>
<keyword evidence="15" id="KW-1185">Reference proteome</keyword>
<gene>
    <name evidence="10 14" type="primary">rsgA</name>
    <name evidence="14" type="ORF">GCM10007867_08120</name>
</gene>
<dbReference type="PROSITE" id="PS50936">
    <property type="entry name" value="ENGC_GTPASE"/>
    <property type="match status" value="1"/>
</dbReference>
<organism evidence="14 15">
    <name type="scientific">Gluconobacter cerinus</name>
    <dbReference type="NCBI Taxonomy" id="38307"/>
    <lineage>
        <taxon>Bacteria</taxon>
        <taxon>Pseudomonadati</taxon>
        <taxon>Pseudomonadota</taxon>
        <taxon>Alphaproteobacteria</taxon>
        <taxon>Acetobacterales</taxon>
        <taxon>Acetobacteraceae</taxon>
        <taxon>Gluconobacter</taxon>
    </lineage>
</organism>
<evidence type="ECO:0000259" key="12">
    <source>
        <dbReference type="PROSITE" id="PS50936"/>
    </source>
</evidence>
<evidence type="ECO:0000256" key="5">
    <source>
        <dbReference type="ARBA" id="ARBA00022741"/>
    </source>
</evidence>
<accession>A0AAV5NDE3</accession>
<dbReference type="SUPFAM" id="SSF52540">
    <property type="entry name" value="P-loop containing nucleoside triphosphate hydrolases"/>
    <property type="match status" value="1"/>
</dbReference>
<dbReference type="InterPro" id="IPR004881">
    <property type="entry name" value="Ribosome_biogen_GTPase_RsgA"/>
</dbReference>
<evidence type="ECO:0000256" key="11">
    <source>
        <dbReference type="SAM" id="MobiDB-lite"/>
    </source>
</evidence>
<feature type="compositionally biased region" description="Basic and acidic residues" evidence="11">
    <location>
        <begin position="322"/>
        <end position="336"/>
    </location>
</feature>
<comment type="subunit">
    <text evidence="10">Monomer. Associates with 30S ribosomal subunit, binds 16S rRNA.</text>
</comment>
<dbReference type="GO" id="GO:0005525">
    <property type="term" value="F:GTP binding"/>
    <property type="evidence" value="ECO:0007669"/>
    <property type="project" value="UniProtKB-UniRule"/>
</dbReference>
<sequence>MAFQPYSGSELIPGRVVAQQRGLLGVITESGLIQADTAGKLLHTSDPLDRPAIGDWVVCHPRFYERRGTIQAVLPRTTCFVRKEVGKRTQSQVIAANIDVAFLVMTTGADFNLSRLERYLALTRESGAKPVMVLTKADLCEDIEQVANAAQTCAPGVDLRIVSSLVGTGLSEISAYLDGHRTGVMVGSSGAGKSTLLNALMKTDHAATGAVSEYDGQGRHTTTHREMVSLPSGGLLIDTPGMRELGMVNAAEGLAAAFGEFNAEVEEIAQQCRFRDCKHEAEPGCAVRKAREDGKLDERRWNNWLKMKHEILLQEQKNPAGRRAERREQLRLNREARKAKRHD</sequence>
<comment type="caution">
    <text evidence="14">The sequence shown here is derived from an EMBL/GenBank/DDBJ whole genome shotgun (WGS) entry which is preliminary data.</text>
</comment>
<feature type="binding site" evidence="10">
    <location>
        <position position="285"/>
    </location>
    <ligand>
        <name>Zn(2+)</name>
        <dbReference type="ChEBI" id="CHEBI:29105"/>
    </ligand>
</feature>
<dbReference type="InterPro" id="IPR030378">
    <property type="entry name" value="G_CP_dom"/>
</dbReference>
<dbReference type="InterPro" id="IPR027417">
    <property type="entry name" value="P-loop_NTPase"/>
</dbReference>
<feature type="binding site" evidence="10">
    <location>
        <begin position="187"/>
        <end position="195"/>
    </location>
    <ligand>
        <name>GTP</name>
        <dbReference type="ChEBI" id="CHEBI:37565"/>
    </ligand>
</feature>
<proteinExistence type="inferred from homology"/>
<feature type="binding site" evidence="10">
    <location>
        <position position="279"/>
    </location>
    <ligand>
        <name>Zn(2+)</name>
        <dbReference type="ChEBI" id="CHEBI:29105"/>
    </ligand>
</feature>